<feature type="region of interest" description="Disordered" evidence="1">
    <location>
        <begin position="276"/>
        <end position="296"/>
    </location>
</feature>
<gene>
    <name evidence="4" type="ORF">EDD80_11568</name>
</gene>
<dbReference type="Gene3D" id="3.40.50.1110">
    <property type="entry name" value="SGNH hydrolase"/>
    <property type="match status" value="1"/>
</dbReference>
<dbReference type="RefSeq" id="WP_132130502.1">
    <property type="nucleotide sequence ID" value="NZ_CP042432.1"/>
</dbReference>
<feature type="compositionally biased region" description="Polar residues" evidence="1">
    <location>
        <begin position="276"/>
        <end position="289"/>
    </location>
</feature>
<dbReference type="PANTHER" id="PTHR30383">
    <property type="entry name" value="THIOESTERASE 1/PROTEASE 1/LYSOPHOSPHOLIPASE L1"/>
    <property type="match status" value="1"/>
</dbReference>
<proteinExistence type="predicted"/>
<dbReference type="EMBL" id="SMAD01000015">
    <property type="protein sequence ID" value="TCS85085.1"/>
    <property type="molecule type" value="Genomic_DNA"/>
</dbReference>
<dbReference type="InterPro" id="IPR051532">
    <property type="entry name" value="Ester_Hydrolysis_Enzymes"/>
</dbReference>
<feature type="signal peptide" evidence="2">
    <location>
        <begin position="1"/>
        <end position="27"/>
    </location>
</feature>
<dbReference type="InterPro" id="IPR013830">
    <property type="entry name" value="SGNH_hydro"/>
</dbReference>
<dbReference type="SUPFAM" id="SSF52266">
    <property type="entry name" value="SGNH hydrolase"/>
    <property type="match status" value="1"/>
</dbReference>
<evidence type="ECO:0000259" key="3">
    <source>
        <dbReference type="Pfam" id="PF13472"/>
    </source>
</evidence>
<dbReference type="PROSITE" id="PS51257">
    <property type="entry name" value="PROKAR_LIPOPROTEIN"/>
    <property type="match status" value="1"/>
</dbReference>
<evidence type="ECO:0000313" key="4">
    <source>
        <dbReference type="EMBL" id="TCS85085.1"/>
    </source>
</evidence>
<dbReference type="OrthoDB" id="9774205at2"/>
<reference evidence="4 5" key="1">
    <citation type="submission" date="2019-03" db="EMBL/GenBank/DDBJ databases">
        <title>Genomic Encyclopedia of Type Strains, Phase IV (KMG-IV): sequencing the most valuable type-strain genomes for metagenomic binning, comparative biology and taxonomic classification.</title>
        <authorList>
            <person name="Goeker M."/>
        </authorList>
    </citation>
    <scope>NUCLEOTIDE SEQUENCE [LARGE SCALE GENOMIC DNA]</scope>
    <source>
        <strain evidence="4 5">DSM 21100</strain>
    </source>
</reference>
<dbReference type="Proteomes" id="UP000295807">
    <property type="component" value="Unassembled WGS sequence"/>
</dbReference>
<dbReference type="GO" id="GO:0004622">
    <property type="term" value="F:phosphatidylcholine lysophospholipase activity"/>
    <property type="evidence" value="ECO:0007669"/>
    <property type="project" value="TreeGrafter"/>
</dbReference>
<feature type="chain" id="PRO_5020185819" evidence="2">
    <location>
        <begin position="28"/>
        <end position="415"/>
    </location>
</feature>
<evidence type="ECO:0000256" key="2">
    <source>
        <dbReference type="SAM" id="SignalP"/>
    </source>
</evidence>
<evidence type="ECO:0000313" key="5">
    <source>
        <dbReference type="Proteomes" id="UP000295807"/>
    </source>
</evidence>
<keyword evidence="5" id="KW-1185">Reference proteome</keyword>
<dbReference type="Pfam" id="PF13472">
    <property type="entry name" value="Lipase_GDSL_2"/>
    <property type="match status" value="1"/>
</dbReference>
<feature type="domain" description="SGNH hydrolase-type esterase" evidence="3">
    <location>
        <begin position="48"/>
        <end position="222"/>
    </location>
</feature>
<dbReference type="PANTHER" id="PTHR30383:SF5">
    <property type="entry name" value="SGNH HYDROLASE-TYPE ESTERASE DOMAIN-CONTAINING PROTEIN"/>
    <property type="match status" value="1"/>
</dbReference>
<name>A0A4R3KMA2_9SPHI</name>
<sequence length="415" mass="45682">MLKHRLLRSTFVSIWILLVSSCFQAAAQSPGNFPPLEFRKGERIVFLGGSLFENELKEGYIEFALATRWPGRELTFRNLGWTGDNVFGEARSTFTSTPTAYQQLFQQIRSTRPDYVLIAYGTVEAQKGSAGLDAFSKGLEVIIDSVDALGAQTILLSTIPVKLAGTPENTVIQNKYLKTYSDAISGIASKRKKRFIDLYTPVSQHKGAIYAYNGIHLNDEGYYYLAGLLEKAFGWPARGEKVAIDAAANSGGANSGSGEKVEFSIEEKLLPLPVPASSQETSKASSQGTPAPADPSVSVSIQIRGLKAGRYMLTENGKELLTASADELAKGITLDKGVSQEQSARLSDSIGRKNNLFFQQYRPLNRTYILGFREYEQGRHKKGLQDLGLIITRVEEEIHQHCKPVKKNYALSPVK</sequence>
<accession>A0A4R3KMA2</accession>
<dbReference type="InterPro" id="IPR036514">
    <property type="entry name" value="SGNH_hydro_sf"/>
</dbReference>
<organism evidence="4 5">
    <name type="scientific">Anseongella ginsenosidimutans</name>
    <dbReference type="NCBI Taxonomy" id="496056"/>
    <lineage>
        <taxon>Bacteria</taxon>
        <taxon>Pseudomonadati</taxon>
        <taxon>Bacteroidota</taxon>
        <taxon>Sphingobacteriia</taxon>
        <taxon>Sphingobacteriales</taxon>
        <taxon>Sphingobacteriaceae</taxon>
        <taxon>Anseongella</taxon>
    </lineage>
</organism>
<protein>
    <submittedName>
        <fullName evidence="4">Lysophospholipase L1-like esterase</fullName>
    </submittedName>
</protein>
<evidence type="ECO:0000256" key="1">
    <source>
        <dbReference type="SAM" id="MobiDB-lite"/>
    </source>
</evidence>
<keyword evidence="2" id="KW-0732">Signal</keyword>
<dbReference type="AlphaFoldDB" id="A0A4R3KMA2"/>
<comment type="caution">
    <text evidence="4">The sequence shown here is derived from an EMBL/GenBank/DDBJ whole genome shotgun (WGS) entry which is preliminary data.</text>
</comment>